<proteinExistence type="predicted"/>
<feature type="region of interest" description="Disordered" evidence="1">
    <location>
        <begin position="104"/>
        <end position="123"/>
    </location>
</feature>
<reference evidence="3" key="1">
    <citation type="submission" date="2022-11" db="UniProtKB">
        <authorList>
            <consortium name="WormBaseParasite"/>
        </authorList>
    </citation>
    <scope>IDENTIFICATION</scope>
</reference>
<feature type="compositionally biased region" description="Polar residues" evidence="1">
    <location>
        <begin position="109"/>
        <end position="123"/>
    </location>
</feature>
<evidence type="ECO:0000256" key="1">
    <source>
        <dbReference type="SAM" id="MobiDB-lite"/>
    </source>
</evidence>
<dbReference type="WBParaSite" id="jg10694">
    <property type="protein sequence ID" value="jg10694"/>
    <property type="gene ID" value="jg10694"/>
</dbReference>
<accession>A0A915CN00</accession>
<keyword evidence="2" id="KW-1185">Reference proteome</keyword>
<evidence type="ECO:0000313" key="2">
    <source>
        <dbReference type="Proteomes" id="UP000887574"/>
    </source>
</evidence>
<name>A0A915CN00_9BILA</name>
<dbReference type="Proteomes" id="UP000887574">
    <property type="component" value="Unplaced"/>
</dbReference>
<organism evidence="2 3">
    <name type="scientific">Ditylenchus dipsaci</name>
    <dbReference type="NCBI Taxonomy" id="166011"/>
    <lineage>
        <taxon>Eukaryota</taxon>
        <taxon>Metazoa</taxon>
        <taxon>Ecdysozoa</taxon>
        <taxon>Nematoda</taxon>
        <taxon>Chromadorea</taxon>
        <taxon>Rhabditida</taxon>
        <taxon>Tylenchina</taxon>
        <taxon>Tylenchomorpha</taxon>
        <taxon>Sphaerularioidea</taxon>
        <taxon>Anguinidae</taxon>
        <taxon>Anguininae</taxon>
        <taxon>Ditylenchus</taxon>
    </lineage>
</organism>
<evidence type="ECO:0000313" key="3">
    <source>
        <dbReference type="WBParaSite" id="jg10694"/>
    </source>
</evidence>
<sequence>MYRNEIQWKSTNTSVSPIGKESQFCNKFAFSPLTKQLVDAITRKHLHSTILHRELPKLVCLCHRKLILSLGKYNSETTKLNLSHYEMEKPRKCRSLSRSLQLINKKPMDSTTRSHQKSLISSA</sequence>
<protein>
    <submittedName>
        <fullName evidence="3">Uncharacterized protein</fullName>
    </submittedName>
</protein>
<dbReference type="AlphaFoldDB" id="A0A915CN00"/>